<gene>
    <name evidence="2" type="ORF">pqer_cds_1096</name>
</gene>
<dbReference type="Pfam" id="PF19178">
    <property type="entry name" value="DUF5860"/>
    <property type="match status" value="1"/>
</dbReference>
<reference evidence="2" key="1">
    <citation type="journal article" date="2018" name="Nat. Commun.">
        <title>Diversity and evolution of the emerging Pandoraviridae family.</title>
        <authorList>
            <person name="Legendre M."/>
            <person name="Fabre E."/>
            <person name="Poirot O."/>
            <person name="Jeudy S."/>
            <person name="Lartigue A."/>
            <person name="Alempic J.M."/>
            <person name="Beucher L."/>
            <person name="Philippe N."/>
            <person name="Bertaux L."/>
            <person name="Christo-Foroux E."/>
            <person name="Labadie K."/>
            <person name="Coute Y."/>
            <person name="Abergel C."/>
            <person name="Claverie J.M."/>
        </authorList>
    </citation>
    <scope>NUCLEOTIDE SEQUENCE [LARGE SCALE GENOMIC DNA]</scope>
    <source>
        <strain evidence="2">Quercus</strain>
    </source>
</reference>
<name>A0A2U7UAP2_9VIRU</name>
<sequence>MDKMTTATDPKDLAQLYPRLDAESVTWLKAIAAALDGRTPYVWVPTSAGLQWSVLLSDDVPQCAIFIAKAYALVAADDRPWCVRMAIDDHDPRRLRFGVFVGRGHAAVPSSSIPPLDETETLAPTTASPVAGTPVVTAQTVDDIGRLYPWLSAADLVKASSLHDALADVPHAWATHVPDGPFVNAEPFSNRDVDEMVAVLRQRQREWLPSHRSQPVILALDISVGRTYGHQQTSLLFGPAIEPSLDRCVPGQGDGIHLGRLYPFLGADDLKTLETLDAAILGVPHRWVASTHPEPASGSRSIAIGAKGVDKWLRVVRREASADLGRPCRVMLRVRDATGVVRYWTEPIGDRKTNYADNIADDKCKHVDGKADPIDSESELTTTTDRCSSNVNNIAMPAGFEALAGLPVKGGEVAWLCALAHGLGSVPIAWTRTRLATDVVLHMSTPAESAAMVVDATYHRGRSANTGPARAVLGVDCDAVGGPLFFYRIETNTQTD</sequence>
<evidence type="ECO:0000313" key="2">
    <source>
        <dbReference type="EMBL" id="AVK75518.1"/>
    </source>
</evidence>
<protein>
    <recommendedName>
        <fullName evidence="1">DUF5860 domain-containing protein</fullName>
    </recommendedName>
</protein>
<dbReference type="Proteomes" id="UP000248852">
    <property type="component" value="Segment"/>
</dbReference>
<organism evidence="2">
    <name type="scientific">Pandoravirus quercus</name>
    <dbReference type="NCBI Taxonomy" id="2107709"/>
    <lineage>
        <taxon>Viruses</taxon>
        <taxon>Pandoravirus</taxon>
    </lineage>
</organism>
<evidence type="ECO:0000259" key="1">
    <source>
        <dbReference type="Pfam" id="PF19178"/>
    </source>
</evidence>
<dbReference type="InterPro" id="IPR043848">
    <property type="entry name" value="DUF5860"/>
</dbReference>
<dbReference type="EMBL" id="MG011689">
    <property type="protein sequence ID" value="AVK75518.1"/>
    <property type="molecule type" value="Genomic_DNA"/>
</dbReference>
<dbReference type="KEGG" id="vg:36844659"/>
<feature type="domain" description="DUF5860" evidence="1">
    <location>
        <begin position="134"/>
        <end position="185"/>
    </location>
</feature>
<accession>A0A2U7UAP2</accession>
<dbReference type="GeneID" id="36844659"/>
<dbReference type="RefSeq" id="YP_009483787.1">
    <property type="nucleotide sequence ID" value="NC_037667.1"/>
</dbReference>
<proteinExistence type="predicted"/>